<gene>
    <name evidence="1" type="ORF">MEDL_28572</name>
</gene>
<proteinExistence type="predicted"/>
<evidence type="ECO:0000313" key="2">
    <source>
        <dbReference type="Proteomes" id="UP000683360"/>
    </source>
</evidence>
<dbReference type="AlphaFoldDB" id="A0A8S3S8P4"/>
<comment type="caution">
    <text evidence="1">The sequence shown here is derived from an EMBL/GenBank/DDBJ whole genome shotgun (WGS) entry which is preliminary data.</text>
</comment>
<sequence length="397" mass="46374">MWFNFDKHIDQEKKPHIFLCLAYIIPATSFYADQSEDDTLENIEKDIIKFSQQGSIILCGDLNARTGSEPDFIINDVNDTHIPMYDNYSCDVIQEKRCSYDMKVDSRGKQLLDLCIASKLRILNGRMWGDSYDKYTCMKAVGSSVVDYVIVSEDLIADTFFHVADFLSTLSDCHCKLTFGMLASYSPKNKEQDITILFPGKYIWSETSTQKLQDTLCQPNIKNSIKKFLDSKINLSEDYIEQAANECFNIIDNAASKCLIFRKTKLKGVRKHKNKKWFDIDLVQKRKSLISKGKLLSKFPWDPIIKGSYYKCYREYNKLRKYKERKFKQNILDSLDNLRDNNPKSYWNLIKELKEDNSDGPENSIQSNVWFSYFQSLNFNSDKFKDRLEEISKKVKN</sequence>
<organism evidence="1 2">
    <name type="scientific">Mytilus edulis</name>
    <name type="common">Blue mussel</name>
    <dbReference type="NCBI Taxonomy" id="6550"/>
    <lineage>
        <taxon>Eukaryota</taxon>
        <taxon>Metazoa</taxon>
        <taxon>Spiralia</taxon>
        <taxon>Lophotrochozoa</taxon>
        <taxon>Mollusca</taxon>
        <taxon>Bivalvia</taxon>
        <taxon>Autobranchia</taxon>
        <taxon>Pteriomorphia</taxon>
        <taxon>Mytilida</taxon>
        <taxon>Mytiloidea</taxon>
        <taxon>Mytilidae</taxon>
        <taxon>Mytilinae</taxon>
        <taxon>Mytilus</taxon>
    </lineage>
</organism>
<evidence type="ECO:0008006" key="3">
    <source>
        <dbReference type="Google" id="ProtNLM"/>
    </source>
</evidence>
<dbReference type="Gene3D" id="3.60.10.10">
    <property type="entry name" value="Endonuclease/exonuclease/phosphatase"/>
    <property type="match status" value="1"/>
</dbReference>
<dbReference type="Proteomes" id="UP000683360">
    <property type="component" value="Unassembled WGS sequence"/>
</dbReference>
<protein>
    <recommendedName>
        <fullName evidence="3">Endonuclease/exonuclease/phosphatase domain-containing protein</fullName>
    </recommendedName>
</protein>
<dbReference type="SUPFAM" id="SSF56219">
    <property type="entry name" value="DNase I-like"/>
    <property type="match status" value="1"/>
</dbReference>
<keyword evidence="2" id="KW-1185">Reference proteome</keyword>
<accession>A0A8S3S8P4</accession>
<evidence type="ECO:0000313" key="1">
    <source>
        <dbReference type="EMBL" id="CAG2214751.1"/>
    </source>
</evidence>
<name>A0A8S3S8P4_MYTED</name>
<dbReference type="InterPro" id="IPR036691">
    <property type="entry name" value="Endo/exonu/phosph_ase_sf"/>
</dbReference>
<dbReference type="EMBL" id="CAJPWZ010001422">
    <property type="protein sequence ID" value="CAG2214751.1"/>
    <property type="molecule type" value="Genomic_DNA"/>
</dbReference>
<reference evidence="1" key="1">
    <citation type="submission" date="2021-03" db="EMBL/GenBank/DDBJ databases">
        <authorList>
            <person name="Bekaert M."/>
        </authorList>
    </citation>
    <scope>NUCLEOTIDE SEQUENCE</scope>
</reference>